<keyword evidence="9" id="KW-1185">Reference proteome</keyword>
<gene>
    <name evidence="8" type="ORF">C5689_00165</name>
</gene>
<dbReference type="OrthoDB" id="9801127at2"/>
<dbReference type="GO" id="GO:0045892">
    <property type="term" value="P:negative regulation of DNA-templated transcription"/>
    <property type="evidence" value="ECO:0007669"/>
    <property type="project" value="TreeGrafter"/>
</dbReference>
<dbReference type="Gene3D" id="3.30.1490.190">
    <property type="match status" value="1"/>
</dbReference>
<evidence type="ECO:0000256" key="6">
    <source>
        <dbReference type="ARBA" id="ARBA00023163"/>
    </source>
</evidence>
<evidence type="ECO:0000313" key="8">
    <source>
        <dbReference type="EMBL" id="PWB95576.1"/>
    </source>
</evidence>
<evidence type="ECO:0000256" key="1">
    <source>
        <dbReference type="ARBA" id="ARBA00007957"/>
    </source>
</evidence>
<dbReference type="SUPFAM" id="SSF46785">
    <property type="entry name" value="Winged helix' DNA-binding domain"/>
    <property type="match status" value="1"/>
</dbReference>
<keyword evidence="6" id="KW-0804">Transcription</keyword>
<accession>A0A2U1SVE9</accession>
<evidence type="ECO:0000256" key="2">
    <source>
        <dbReference type="ARBA" id="ARBA00022491"/>
    </source>
</evidence>
<evidence type="ECO:0000313" key="9">
    <source>
        <dbReference type="Proteomes" id="UP000245137"/>
    </source>
</evidence>
<dbReference type="GO" id="GO:0005829">
    <property type="term" value="C:cytosol"/>
    <property type="evidence" value="ECO:0007669"/>
    <property type="project" value="TreeGrafter"/>
</dbReference>
<dbReference type="GO" id="GO:0003700">
    <property type="term" value="F:DNA-binding transcription factor activity"/>
    <property type="evidence" value="ECO:0007669"/>
    <property type="project" value="InterPro"/>
</dbReference>
<dbReference type="InterPro" id="IPR036388">
    <property type="entry name" value="WH-like_DNA-bd_sf"/>
</dbReference>
<keyword evidence="3 7" id="KW-0862">Zinc</keyword>
<dbReference type="PANTHER" id="PTHR33202">
    <property type="entry name" value="ZINC UPTAKE REGULATION PROTEIN"/>
    <property type="match status" value="1"/>
</dbReference>
<protein>
    <submittedName>
        <fullName evidence="8">Fur family transcriptional regulator</fullName>
    </submittedName>
</protein>
<reference evidence="8 9" key="1">
    <citation type="journal article" date="2018" name="Appl. Microbiol. Biotechnol.">
        <title>Co-cultivation of the strictly anaerobic methanogen Methanosarcina barkeri with aerobic methanotrophs in an oxygen-limited membrane bioreactor.</title>
        <authorList>
            <person name="In 't Zandt M.H."/>
            <person name="van den Bosch T.J.M."/>
            <person name="Rijkers R."/>
            <person name="van Kessel M.A.H.J."/>
            <person name="Jetten M.S.M."/>
            <person name="Welte C.U."/>
        </authorList>
    </citation>
    <scope>NUCLEOTIDE SEQUENCE [LARGE SCALE GENOMIC DNA]</scope>
    <source>
        <strain evidence="8 9">DSM 17706</strain>
    </source>
</reference>
<dbReference type="RefSeq" id="WP_108915258.1">
    <property type="nucleotide sequence ID" value="NZ_BGJY01000001.1"/>
</dbReference>
<keyword evidence="4" id="KW-0805">Transcription regulation</keyword>
<dbReference type="GO" id="GO:1900376">
    <property type="term" value="P:regulation of secondary metabolite biosynthetic process"/>
    <property type="evidence" value="ECO:0007669"/>
    <property type="project" value="TreeGrafter"/>
</dbReference>
<organism evidence="8 9">
    <name type="scientific">Methylosinus sporium</name>
    <dbReference type="NCBI Taxonomy" id="428"/>
    <lineage>
        <taxon>Bacteria</taxon>
        <taxon>Pseudomonadati</taxon>
        <taxon>Pseudomonadota</taxon>
        <taxon>Alphaproteobacteria</taxon>
        <taxon>Hyphomicrobiales</taxon>
        <taxon>Methylocystaceae</taxon>
        <taxon>Methylosinus</taxon>
    </lineage>
</organism>
<comment type="caution">
    <text evidence="8">The sequence shown here is derived from an EMBL/GenBank/DDBJ whole genome shotgun (WGS) entry which is preliminary data.</text>
</comment>
<evidence type="ECO:0000256" key="4">
    <source>
        <dbReference type="ARBA" id="ARBA00023015"/>
    </source>
</evidence>
<comment type="cofactor">
    <cofactor evidence="7">
        <name>Zn(2+)</name>
        <dbReference type="ChEBI" id="CHEBI:29105"/>
    </cofactor>
    <text evidence="7">Binds 1 zinc ion per subunit.</text>
</comment>
<sequence>MTIKRAAPGTTARGLTPARRAALDVLIKANRPVGAYEMIDLLADEKGKRPAPISVYRALGYLLDQGLAHRLASRNAFVVCGHAHEAGEPVIFLICDECGEVSEATSPELTSGLAGLTAAAGFQPRTRVVEIAGLCGRCCAAAERKEG</sequence>
<keyword evidence="2" id="KW-0678">Repressor</keyword>
<dbReference type="InterPro" id="IPR002481">
    <property type="entry name" value="FUR"/>
</dbReference>
<dbReference type="EMBL" id="PUIV01000001">
    <property type="protein sequence ID" value="PWB95576.1"/>
    <property type="molecule type" value="Genomic_DNA"/>
</dbReference>
<dbReference type="InterPro" id="IPR043135">
    <property type="entry name" value="Fur_C"/>
</dbReference>
<dbReference type="PANTHER" id="PTHR33202:SF6">
    <property type="entry name" value="ZINC UPTAKE REGULATION PROTEIN"/>
    <property type="match status" value="1"/>
</dbReference>
<feature type="binding site" evidence="7">
    <location>
        <position position="135"/>
    </location>
    <ligand>
        <name>Zn(2+)</name>
        <dbReference type="ChEBI" id="CHEBI:29105"/>
    </ligand>
</feature>
<dbReference type="GO" id="GO:0008270">
    <property type="term" value="F:zinc ion binding"/>
    <property type="evidence" value="ECO:0007669"/>
    <property type="project" value="TreeGrafter"/>
</dbReference>
<feature type="binding site" evidence="7">
    <location>
        <position position="98"/>
    </location>
    <ligand>
        <name>Zn(2+)</name>
        <dbReference type="ChEBI" id="CHEBI:29105"/>
    </ligand>
</feature>
<feature type="binding site" evidence="7">
    <location>
        <position position="138"/>
    </location>
    <ligand>
        <name>Zn(2+)</name>
        <dbReference type="ChEBI" id="CHEBI:29105"/>
    </ligand>
</feature>
<comment type="similarity">
    <text evidence="1">Belongs to the Fur family.</text>
</comment>
<proteinExistence type="inferred from homology"/>
<dbReference type="GO" id="GO:0000976">
    <property type="term" value="F:transcription cis-regulatory region binding"/>
    <property type="evidence" value="ECO:0007669"/>
    <property type="project" value="TreeGrafter"/>
</dbReference>
<evidence type="ECO:0000256" key="5">
    <source>
        <dbReference type="ARBA" id="ARBA00023125"/>
    </source>
</evidence>
<evidence type="ECO:0000256" key="3">
    <source>
        <dbReference type="ARBA" id="ARBA00022833"/>
    </source>
</evidence>
<dbReference type="InterPro" id="IPR036390">
    <property type="entry name" value="WH_DNA-bd_sf"/>
</dbReference>
<evidence type="ECO:0000256" key="7">
    <source>
        <dbReference type="PIRSR" id="PIRSR602481-1"/>
    </source>
</evidence>
<keyword evidence="5" id="KW-0238">DNA-binding</keyword>
<dbReference type="Proteomes" id="UP000245137">
    <property type="component" value="Unassembled WGS sequence"/>
</dbReference>
<dbReference type="AlphaFoldDB" id="A0A2U1SVE9"/>
<feature type="binding site" evidence="7">
    <location>
        <position position="95"/>
    </location>
    <ligand>
        <name>Zn(2+)</name>
        <dbReference type="ChEBI" id="CHEBI:29105"/>
    </ligand>
</feature>
<dbReference type="Gene3D" id="1.10.10.10">
    <property type="entry name" value="Winged helix-like DNA-binding domain superfamily/Winged helix DNA-binding domain"/>
    <property type="match status" value="1"/>
</dbReference>
<keyword evidence="7" id="KW-0479">Metal-binding</keyword>
<name>A0A2U1SVE9_METSR</name>